<dbReference type="InterPro" id="IPR043502">
    <property type="entry name" value="DNA/RNA_pol_sf"/>
</dbReference>
<dbReference type="Proteomes" id="UP000050761">
    <property type="component" value="Unassembled WGS sequence"/>
</dbReference>
<keyword evidence="1" id="KW-1185">Reference proteome</keyword>
<dbReference type="WBParaSite" id="HPBE_0001205801-mRNA-1">
    <property type="protein sequence ID" value="HPBE_0001205801-mRNA-1"/>
    <property type="gene ID" value="HPBE_0001205801"/>
</dbReference>
<dbReference type="AlphaFoldDB" id="A0A183FUY3"/>
<evidence type="ECO:0000313" key="2">
    <source>
        <dbReference type="WBParaSite" id="HPBE_0001205801-mRNA-1"/>
    </source>
</evidence>
<evidence type="ECO:0000313" key="1">
    <source>
        <dbReference type="Proteomes" id="UP000050761"/>
    </source>
</evidence>
<dbReference type="PANTHER" id="PTHR37984:SF9">
    <property type="entry name" value="INTEGRASE CATALYTIC DOMAIN-CONTAINING PROTEIN"/>
    <property type="match status" value="1"/>
</dbReference>
<accession>A0A183FUY3</accession>
<dbReference type="SUPFAM" id="SSF56672">
    <property type="entry name" value="DNA/RNA polymerases"/>
    <property type="match status" value="1"/>
</dbReference>
<reference evidence="2" key="1">
    <citation type="submission" date="2019-09" db="UniProtKB">
        <authorList>
            <consortium name="WormBaseParasite"/>
        </authorList>
    </citation>
    <scope>IDENTIFICATION</scope>
</reference>
<dbReference type="InterPro" id="IPR050951">
    <property type="entry name" value="Retrovirus_Pol_polyprotein"/>
</dbReference>
<dbReference type="PANTHER" id="PTHR37984">
    <property type="entry name" value="PROTEIN CBG26694"/>
    <property type="match status" value="1"/>
</dbReference>
<proteinExistence type="predicted"/>
<protein>
    <submittedName>
        <fullName evidence="2">Reverse transcriptase domain-containing protein</fullName>
    </submittedName>
</protein>
<dbReference type="Gene3D" id="3.30.70.270">
    <property type="match status" value="1"/>
</dbReference>
<name>A0A183FUY3_HELPZ</name>
<organism evidence="1 2">
    <name type="scientific">Heligmosomoides polygyrus</name>
    <name type="common">Parasitic roundworm</name>
    <dbReference type="NCBI Taxonomy" id="6339"/>
    <lineage>
        <taxon>Eukaryota</taxon>
        <taxon>Metazoa</taxon>
        <taxon>Ecdysozoa</taxon>
        <taxon>Nematoda</taxon>
        <taxon>Chromadorea</taxon>
        <taxon>Rhabditida</taxon>
        <taxon>Rhabditina</taxon>
        <taxon>Rhabditomorpha</taxon>
        <taxon>Strongyloidea</taxon>
        <taxon>Heligmosomidae</taxon>
        <taxon>Heligmosomoides</taxon>
    </lineage>
</organism>
<sequence>LEKCAFLKPDVRHLGFTIWVAQGQRPGKIQAIRSMAEAKNVVQPRTFLGVVGYYSSFMPTIKQRRRPLDVLLKSDVEREWKNQHVKTF</sequence>
<dbReference type="InterPro" id="IPR043128">
    <property type="entry name" value="Rev_trsase/Diguanyl_cyclase"/>
</dbReference>